<dbReference type="EMBL" id="GGFL01011401">
    <property type="protein sequence ID" value="MBW75579.1"/>
    <property type="molecule type" value="Transcribed_RNA"/>
</dbReference>
<organism evidence="1">
    <name type="scientific">Anopheles darlingi</name>
    <name type="common">Mosquito</name>
    <dbReference type="NCBI Taxonomy" id="43151"/>
    <lineage>
        <taxon>Eukaryota</taxon>
        <taxon>Metazoa</taxon>
        <taxon>Ecdysozoa</taxon>
        <taxon>Arthropoda</taxon>
        <taxon>Hexapoda</taxon>
        <taxon>Insecta</taxon>
        <taxon>Pterygota</taxon>
        <taxon>Neoptera</taxon>
        <taxon>Endopterygota</taxon>
        <taxon>Diptera</taxon>
        <taxon>Nematocera</taxon>
        <taxon>Culicoidea</taxon>
        <taxon>Culicidae</taxon>
        <taxon>Anophelinae</taxon>
        <taxon>Anopheles</taxon>
    </lineage>
</organism>
<evidence type="ECO:0000313" key="1">
    <source>
        <dbReference type="EMBL" id="MBW75579.1"/>
    </source>
</evidence>
<sequence>MKKTNRKEHSSNLAALFFLFYLFQRLHQLVIMPLPYVPYGFLDLRSMLGIFRWIQLPPSVRNPLLEVFRLIKPVEHRDGKSHVQGHFPDF</sequence>
<dbReference type="AlphaFoldDB" id="A0A2M4DDK1"/>
<protein>
    <submittedName>
        <fullName evidence="1">Putative secreted protein</fullName>
    </submittedName>
</protein>
<accession>A0A2M4DDK1</accession>
<reference evidence="1" key="1">
    <citation type="submission" date="2018-01" db="EMBL/GenBank/DDBJ databases">
        <title>An insight into the sialome of Amazonian anophelines.</title>
        <authorList>
            <person name="Ribeiro J.M."/>
            <person name="Scarpassa V."/>
            <person name="Calvo E."/>
        </authorList>
    </citation>
    <scope>NUCLEOTIDE SEQUENCE</scope>
</reference>
<name>A0A2M4DDK1_ANODA</name>
<proteinExistence type="predicted"/>